<evidence type="ECO:0000313" key="2">
    <source>
        <dbReference type="Proteomes" id="UP000250744"/>
    </source>
</evidence>
<dbReference type="InterPro" id="IPR012349">
    <property type="entry name" value="Split_barrel_FMN-bd"/>
</dbReference>
<dbReference type="SUPFAM" id="SSF50475">
    <property type="entry name" value="FMN-binding split barrel"/>
    <property type="match status" value="1"/>
</dbReference>
<dbReference type="Proteomes" id="UP000250744">
    <property type="component" value="Unassembled WGS sequence"/>
</dbReference>
<dbReference type="Gene3D" id="2.30.110.10">
    <property type="entry name" value="Electron Transport, Fmn-binding Protein, Chain A"/>
    <property type="match status" value="1"/>
</dbReference>
<dbReference type="AlphaFoldDB" id="A0A364NK72"/>
<proteinExistence type="predicted"/>
<accession>A0A364NK72</accession>
<gene>
    <name evidence="1" type="ORF">DN062_12300</name>
</gene>
<dbReference type="Pfam" id="PF12900">
    <property type="entry name" value="Pyridox_ox_2"/>
    <property type="match status" value="1"/>
</dbReference>
<comment type="caution">
    <text evidence="1">The sequence shown here is derived from an EMBL/GenBank/DDBJ whole genome shotgun (WGS) entry which is preliminary data.</text>
</comment>
<dbReference type="InterPro" id="IPR024747">
    <property type="entry name" value="Pyridox_Oxase-rel"/>
</dbReference>
<dbReference type="PANTHER" id="PTHR34071">
    <property type="entry name" value="5-NITROIMIDAZOLE ANTIBIOTICS RESISTANCE PROTEIN, NIMA-FAMILY-RELATED PROTEIN-RELATED"/>
    <property type="match status" value="1"/>
</dbReference>
<dbReference type="PANTHER" id="PTHR34071:SF2">
    <property type="entry name" value="FLAVIN-NUCLEOTIDE-BINDING PROTEIN"/>
    <property type="match status" value="1"/>
</dbReference>
<reference evidence="1 2" key="1">
    <citation type="submission" date="2018-06" db="EMBL/GenBank/DDBJ databases">
        <title>Nitrincola tibetense sp. nov., isolated from Lake XuguoCo on Tibetan Plateau.</title>
        <authorList>
            <person name="Xing P."/>
        </authorList>
    </citation>
    <scope>NUCLEOTIDE SEQUENCE [LARGE SCALE GENOMIC DNA]</scope>
    <source>
        <strain evidence="2">xg18</strain>
    </source>
</reference>
<sequence length="212" mass="24191">MQSNLAVTDKTQVKRGPKRADYSIERIHQIIDASLLCHVSQCVEGQPFITPTCHWRQGDYLYWHGHSHARNLSVGQPVAVNICQFDGLVMARSAFHHSINYRSVTLFGIPELVTDKQEQTEALRWFVDKISPERWAQLRPITETELKATGIVRLKIQEASCKVRAAPPVDDADDYEWPVWAGVIPLEKRWGVMEQDPVQSVDYPEPKLSDAF</sequence>
<name>A0A364NK72_9GAMM</name>
<dbReference type="OrthoDB" id="116031at2"/>
<dbReference type="RefSeq" id="WP_112159628.1">
    <property type="nucleotide sequence ID" value="NZ_QKRX01000009.1"/>
</dbReference>
<evidence type="ECO:0000313" key="1">
    <source>
        <dbReference type="EMBL" id="RAU17473.1"/>
    </source>
</evidence>
<keyword evidence="2" id="KW-1185">Reference proteome</keyword>
<organism evidence="1 2">
    <name type="scientific">Nitrincola tibetensis</name>
    <dbReference type="NCBI Taxonomy" id="2219697"/>
    <lineage>
        <taxon>Bacteria</taxon>
        <taxon>Pseudomonadati</taxon>
        <taxon>Pseudomonadota</taxon>
        <taxon>Gammaproteobacteria</taxon>
        <taxon>Oceanospirillales</taxon>
        <taxon>Oceanospirillaceae</taxon>
        <taxon>Nitrincola</taxon>
    </lineage>
</organism>
<protein>
    <submittedName>
        <fullName evidence="1">Pyridoxamine 5'-phosphate oxidase family protein</fullName>
    </submittedName>
</protein>
<dbReference type="EMBL" id="QKRX01000009">
    <property type="protein sequence ID" value="RAU17473.1"/>
    <property type="molecule type" value="Genomic_DNA"/>
</dbReference>